<dbReference type="PANTHER" id="PTHR30376">
    <property type="entry name" value="SIGMA FACTOR RPOH HEAT SHOCK RELATED"/>
    <property type="match status" value="1"/>
</dbReference>
<keyword evidence="2" id="KW-0805">Transcription regulation</keyword>
<evidence type="ECO:0000256" key="5">
    <source>
        <dbReference type="ARBA" id="ARBA00023163"/>
    </source>
</evidence>
<dbReference type="Pfam" id="PF04545">
    <property type="entry name" value="Sigma70_r4"/>
    <property type="match status" value="1"/>
</dbReference>
<dbReference type="InterPro" id="IPR013324">
    <property type="entry name" value="RNA_pol_sigma_r3/r4-like"/>
</dbReference>
<dbReference type="PANTHER" id="PTHR30376:SF3">
    <property type="entry name" value="RNA POLYMERASE SIGMA FACTOR RPOH"/>
    <property type="match status" value="1"/>
</dbReference>
<organism evidence="8 9">
    <name type="scientific">Maricaulis maris (strain MCS10)</name>
    <name type="common">Caulobacter maris</name>
    <dbReference type="NCBI Taxonomy" id="394221"/>
    <lineage>
        <taxon>Bacteria</taxon>
        <taxon>Pseudomonadati</taxon>
        <taxon>Pseudomonadota</taxon>
        <taxon>Alphaproteobacteria</taxon>
        <taxon>Maricaulales</taxon>
        <taxon>Maricaulaceae</taxon>
        <taxon>Maricaulis</taxon>
    </lineage>
</organism>
<evidence type="ECO:0000256" key="6">
    <source>
        <dbReference type="SAM" id="MobiDB-lite"/>
    </source>
</evidence>
<keyword evidence="5" id="KW-0804">Transcription</keyword>
<dbReference type="Pfam" id="PF04542">
    <property type="entry name" value="Sigma70_r2"/>
    <property type="match status" value="1"/>
</dbReference>
<feature type="compositionally biased region" description="Low complexity" evidence="6">
    <location>
        <begin position="1"/>
        <end position="17"/>
    </location>
</feature>
<evidence type="ECO:0000256" key="2">
    <source>
        <dbReference type="ARBA" id="ARBA00023015"/>
    </source>
</evidence>
<dbReference type="CDD" id="cd06171">
    <property type="entry name" value="Sigma70_r4"/>
    <property type="match status" value="1"/>
</dbReference>
<dbReference type="RefSeq" id="WP_011644234.1">
    <property type="nucleotide sequence ID" value="NC_008347.1"/>
</dbReference>
<dbReference type="NCBIfam" id="NF005143">
    <property type="entry name" value="PRK06596.1"/>
    <property type="match status" value="1"/>
</dbReference>
<dbReference type="PRINTS" id="PR00046">
    <property type="entry name" value="SIGMA70FCT"/>
</dbReference>
<reference evidence="8 9" key="1">
    <citation type="submission" date="2006-08" db="EMBL/GenBank/DDBJ databases">
        <title>Complete sequence of Maricaulis maris MCS10.</title>
        <authorList>
            <consortium name="US DOE Joint Genome Institute"/>
            <person name="Copeland A."/>
            <person name="Lucas S."/>
            <person name="Lapidus A."/>
            <person name="Barry K."/>
            <person name="Detter J.C."/>
            <person name="Glavina del Rio T."/>
            <person name="Hammon N."/>
            <person name="Israni S."/>
            <person name="Dalin E."/>
            <person name="Tice H."/>
            <person name="Pitluck S."/>
            <person name="Saunders E."/>
            <person name="Brettin T."/>
            <person name="Bruce D."/>
            <person name="Han C."/>
            <person name="Tapia R."/>
            <person name="Gilna P."/>
            <person name="Schmutz J."/>
            <person name="Larimer F."/>
            <person name="Land M."/>
            <person name="Hauser L."/>
            <person name="Kyrpides N."/>
            <person name="Mikhailova N."/>
            <person name="Viollier P."/>
            <person name="Stephens C."/>
            <person name="Richardson P."/>
        </authorList>
    </citation>
    <scope>NUCLEOTIDE SEQUENCE [LARGE SCALE GENOMIC DNA]</scope>
    <source>
        <strain evidence="8 9">MCS10</strain>
    </source>
</reference>
<keyword evidence="4" id="KW-0238">DNA-binding</keyword>
<dbReference type="eggNOG" id="COG0568">
    <property type="taxonomic scope" value="Bacteria"/>
</dbReference>
<dbReference type="PROSITE" id="PS00715">
    <property type="entry name" value="SIGMA70_1"/>
    <property type="match status" value="1"/>
</dbReference>
<dbReference type="GO" id="GO:0006352">
    <property type="term" value="P:DNA-templated transcription initiation"/>
    <property type="evidence" value="ECO:0007669"/>
    <property type="project" value="InterPro"/>
</dbReference>
<proteinExistence type="inferred from homology"/>
<accession>Q0AMA4</accession>
<dbReference type="SUPFAM" id="SSF88946">
    <property type="entry name" value="Sigma2 domain of RNA polymerase sigma factors"/>
    <property type="match status" value="1"/>
</dbReference>
<evidence type="ECO:0000256" key="3">
    <source>
        <dbReference type="ARBA" id="ARBA00023082"/>
    </source>
</evidence>
<evidence type="ECO:0000256" key="4">
    <source>
        <dbReference type="ARBA" id="ARBA00023125"/>
    </source>
</evidence>
<dbReference type="STRING" id="394221.Mmar10_2297"/>
<dbReference type="InterPro" id="IPR050813">
    <property type="entry name" value="Sigma-70_Factor"/>
</dbReference>
<dbReference type="AlphaFoldDB" id="Q0AMA4"/>
<keyword evidence="3" id="KW-0731">Sigma factor</keyword>
<evidence type="ECO:0000313" key="8">
    <source>
        <dbReference type="EMBL" id="ABI66589.1"/>
    </source>
</evidence>
<dbReference type="GO" id="GO:0016987">
    <property type="term" value="F:sigma factor activity"/>
    <property type="evidence" value="ECO:0007669"/>
    <property type="project" value="UniProtKB-KW"/>
</dbReference>
<evidence type="ECO:0000256" key="1">
    <source>
        <dbReference type="ARBA" id="ARBA00007788"/>
    </source>
</evidence>
<dbReference type="PIRSF" id="PIRSF000770">
    <property type="entry name" value="RNA_pol_sigma-SigE/K"/>
    <property type="match status" value="1"/>
</dbReference>
<evidence type="ECO:0000313" key="9">
    <source>
        <dbReference type="Proteomes" id="UP000001964"/>
    </source>
</evidence>
<evidence type="ECO:0000259" key="7">
    <source>
        <dbReference type="PROSITE" id="PS00715"/>
    </source>
</evidence>
<dbReference type="EMBL" id="CP000449">
    <property type="protein sequence ID" value="ABI66589.1"/>
    <property type="molecule type" value="Genomic_DNA"/>
</dbReference>
<dbReference type="Gene3D" id="1.20.140.160">
    <property type="match status" value="1"/>
</dbReference>
<dbReference type="OrthoDB" id="9809557at2"/>
<protein>
    <submittedName>
        <fullName evidence="8">RNA polymerase, sigma 32 subunit, RpoH</fullName>
    </submittedName>
</protein>
<dbReference type="InterPro" id="IPR007630">
    <property type="entry name" value="RNA_pol_sigma70_r4"/>
</dbReference>
<name>Q0AMA4_MARMM</name>
<sequence length="305" mass="34406">MTTAKAATARSAHPTAARDAGEQRFVKSAMARDLLSREDEADLARRWKDDRDEKALHELTEAHMRLVIAVAAKFKRYGLPFSDLIQEGNIGLMKAADRFDPERDVRFSTYVTWWIRSCIQDYVLRNWSIVRTGTTSAQKSLFFNLRRIRANIGDLDGSSITPDNRQKIAKDLRVRERDVENMALRLSASDRSLNAPVGDAEDSQWQDFLVDDTAAPETEVMNRTDSERRSAWLGLALDGLNSREQFIIRERRLREDGSTLASLGDSLGISKERVRQIENAALAKLRDHLTANVGDPHEAGLLPDA</sequence>
<dbReference type="InterPro" id="IPR007627">
    <property type="entry name" value="RNA_pol_sigma70_r2"/>
</dbReference>
<dbReference type="NCBIfam" id="NF005693">
    <property type="entry name" value="PRK07500.1"/>
    <property type="match status" value="1"/>
</dbReference>
<dbReference type="InterPro" id="IPR000943">
    <property type="entry name" value="RNA_pol_sigma70"/>
</dbReference>
<dbReference type="Gene3D" id="1.10.601.10">
    <property type="entry name" value="RNA Polymerase Primary Sigma Factor"/>
    <property type="match status" value="1"/>
</dbReference>
<dbReference type="HOGENOM" id="CLU_014793_3_5_5"/>
<feature type="region of interest" description="Disordered" evidence="6">
    <location>
        <begin position="1"/>
        <end position="22"/>
    </location>
</feature>
<dbReference type="NCBIfam" id="TIGR02937">
    <property type="entry name" value="sigma70-ECF"/>
    <property type="match status" value="1"/>
</dbReference>
<dbReference type="InterPro" id="IPR014284">
    <property type="entry name" value="RNA_pol_sigma-70_dom"/>
</dbReference>
<dbReference type="KEGG" id="mmr:Mmar10_2297"/>
<dbReference type="Proteomes" id="UP000001964">
    <property type="component" value="Chromosome"/>
</dbReference>
<comment type="similarity">
    <text evidence="1">Belongs to the sigma-70 factor family.</text>
</comment>
<dbReference type="InterPro" id="IPR013325">
    <property type="entry name" value="RNA_pol_sigma_r2"/>
</dbReference>
<gene>
    <name evidence="8" type="ordered locus">Mmar10_2297</name>
</gene>
<dbReference type="GO" id="GO:0003677">
    <property type="term" value="F:DNA binding"/>
    <property type="evidence" value="ECO:0007669"/>
    <property type="project" value="UniProtKB-KW"/>
</dbReference>
<dbReference type="SUPFAM" id="SSF88659">
    <property type="entry name" value="Sigma3 and sigma4 domains of RNA polymerase sigma factors"/>
    <property type="match status" value="1"/>
</dbReference>
<keyword evidence="9" id="KW-1185">Reference proteome</keyword>
<feature type="domain" description="RNA polymerase sigma-70" evidence="7">
    <location>
        <begin position="83"/>
        <end position="96"/>
    </location>
</feature>